<name>A0A5E6MA15_9BACT</name>
<keyword evidence="3" id="KW-1185">Reference proteome</keyword>
<organism evidence="2 3">
    <name type="scientific">Methylacidimicrobium tartarophylax</name>
    <dbReference type="NCBI Taxonomy" id="1041768"/>
    <lineage>
        <taxon>Bacteria</taxon>
        <taxon>Pseudomonadati</taxon>
        <taxon>Verrucomicrobiota</taxon>
        <taxon>Methylacidimicrobium</taxon>
    </lineage>
</organism>
<dbReference type="OrthoDB" id="195558at2"/>
<dbReference type="PROSITE" id="PS51257">
    <property type="entry name" value="PROKAR_LIPOPROTEIN"/>
    <property type="match status" value="1"/>
</dbReference>
<accession>A0A5E6MA15</accession>
<evidence type="ECO:0008006" key="4">
    <source>
        <dbReference type="Google" id="ProtNLM"/>
    </source>
</evidence>
<gene>
    <name evidence="2" type="ORF">MAMT_00810</name>
</gene>
<dbReference type="RefSeq" id="WP_142659724.1">
    <property type="nucleotide sequence ID" value="NZ_CABFVA020000031.1"/>
</dbReference>
<evidence type="ECO:0000313" key="3">
    <source>
        <dbReference type="Proteomes" id="UP000334923"/>
    </source>
</evidence>
<evidence type="ECO:0000256" key="1">
    <source>
        <dbReference type="SAM" id="MobiDB-lite"/>
    </source>
</evidence>
<feature type="region of interest" description="Disordered" evidence="1">
    <location>
        <begin position="173"/>
        <end position="210"/>
    </location>
</feature>
<dbReference type="EMBL" id="CABFVA020000031">
    <property type="protein sequence ID" value="VVM05809.1"/>
    <property type="molecule type" value="Genomic_DNA"/>
</dbReference>
<sequence>MKISLVRPLIPPNWKSIALPFFLLPLLLFLTSCANTTYIPVENGKRTVGKGAILRNVNGIDIWSDGQPPRPYQIIGVIHDRRNGLRKGALFKDLAKEAKRRKADAILAYQAYGATAGGATAGAASAAQSTLMLGALASGPAITFLGPVAAGVAATAGGASRWWVAKYLPEKPKATAAEKQPRPPLPPHPASTAATPHLSVPQGSAAPSIE</sequence>
<evidence type="ECO:0000313" key="2">
    <source>
        <dbReference type="EMBL" id="VVM05809.1"/>
    </source>
</evidence>
<proteinExistence type="predicted"/>
<reference evidence="2 3" key="1">
    <citation type="submission" date="2019-09" db="EMBL/GenBank/DDBJ databases">
        <authorList>
            <person name="Cremers G."/>
        </authorList>
    </citation>
    <scope>NUCLEOTIDE SEQUENCE [LARGE SCALE GENOMIC DNA]</scope>
    <source>
        <strain evidence="2">4A</strain>
    </source>
</reference>
<protein>
    <recommendedName>
        <fullName evidence="4">Lipoprotein</fullName>
    </recommendedName>
</protein>
<dbReference type="Proteomes" id="UP000334923">
    <property type="component" value="Unassembled WGS sequence"/>
</dbReference>
<dbReference type="AlphaFoldDB" id="A0A5E6MA15"/>